<dbReference type="SMART" id="SM00185">
    <property type="entry name" value="ARM"/>
    <property type="match status" value="7"/>
</dbReference>
<evidence type="ECO:0000313" key="1">
    <source>
        <dbReference type="EMBL" id="GAU99589.1"/>
    </source>
</evidence>
<evidence type="ECO:0000313" key="2">
    <source>
        <dbReference type="Proteomes" id="UP000186922"/>
    </source>
</evidence>
<dbReference type="PANTHER" id="PTHR23314:SF0">
    <property type="entry name" value="SPERM-ASSOCIATED ANTIGEN 6"/>
    <property type="match status" value="1"/>
</dbReference>
<dbReference type="InterPro" id="IPR011989">
    <property type="entry name" value="ARM-like"/>
</dbReference>
<dbReference type="AlphaFoldDB" id="A0A1D1VD83"/>
<proteinExistence type="predicted"/>
<dbReference type="EMBL" id="BDGG01000005">
    <property type="protein sequence ID" value="GAU99589.1"/>
    <property type="molecule type" value="Genomic_DNA"/>
</dbReference>
<dbReference type="GO" id="GO:0003341">
    <property type="term" value="P:cilium movement"/>
    <property type="evidence" value="ECO:0007669"/>
    <property type="project" value="TreeGrafter"/>
</dbReference>
<dbReference type="Proteomes" id="UP000186922">
    <property type="component" value="Unassembled WGS sequence"/>
</dbReference>
<dbReference type="GO" id="GO:0015630">
    <property type="term" value="C:microtubule cytoskeleton"/>
    <property type="evidence" value="ECO:0007669"/>
    <property type="project" value="TreeGrafter"/>
</dbReference>
<sequence length="546" mass="59226">MNGRVLNQRQISQVFDDYHRAQTTFVQTISELASRSKNIEFLQQEGVMALLRPLLLDMRPNIQYMAAMALGRLAENSADLAAGVVTGDILPQVIYGIARNAAMYKRASCFIMKSIAKHGPELAQAVVECGGAAAMVTCLDTPEIALREQAADALTSVARHNTELAQGVVDSGAGPLLVMCLREPEVSLKRAAVGAISDISKHSPELAQTIVDTGAVPFIAKMISSDDVRLKRLVFSALSHIAKHSLVLAEVVIDADVLPNMLLSMRDKDEKVAQNCVGLLREFAKHNEEMAQMVVNSGGIGATVEYLKYHRGPARVPALMTLGYLAAHSETIAAAIILAKAIPCLQAALKDPEEELFVKAAAVWTIGQLAGHSSEHATAICSTDIVSTILCYIKDGSSASEDLRNKCRKTLKSIIDKCIYLPTLDMLLEQGPSGPSGIKDAVILQYCKILPHDAKSRRAFVVNGGLKYVQQLEVERGTPLWDAIEAVNACYPPDIVKYFSPGYTEQLLEKVDKFAPNRADYEKFFQNAVQGNAPESDKSKTNVPPV</sequence>
<evidence type="ECO:0008006" key="3">
    <source>
        <dbReference type="Google" id="ProtNLM"/>
    </source>
</evidence>
<dbReference type="STRING" id="947166.A0A1D1VD83"/>
<name>A0A1D1VD83_RAMVA</name>
<dbReference type="GO" id="GO:0008017">
    <property type="term" value="F:microtubule binding"/>
    <property type="evidence" value="ECO:0007669"/>
    <property type="project" value="TreeGrafter"/>
</dbReference>
<dbReference type="SUPFAM" id="SSF48371">
    <property type="entry name" value="ARM repeat"/>
    <property type="match status" value="1"/>
</dbReference>
<comment type="caution">
    <text evidence="1">The sequence shown here is derived from an EMBL/GenBank/DDBJ whole genome shotgun (WGS) entry which is preliminary data.</text>
</comment>
<dbReference type="PANTHER" id="PTHR23314">
    <property type="entry name" value="SPERM-ASSOCIATED ANTIGEN 6 ARMADILLO REPEAT-CONTAINING"/>
    <property type="match status" value="1"/>
</dbReference>
<organism evidence="1 2">
    <name type="scientific">Ramazzottius varieornatus</name>
    <name type="common">Water bear</name>
    <name type="synonym">Tardigrade</name>
    <dbReference type="NCBI Taxonomy" id="947166"/>
    <lineage>
        <taxon>Eukaryota</taxon>
        <taxon>Metazoa</taxon>
        <taxon>Ecdysozoa</taxon>
        <taxon>Tardigrada</taxon>
        <taxon>Eutardigrada</taxon>
        <taxon>Parachela</taxon>
        <taxon>Hypsibioidea</taxon>
        <taxon>Ramazzottiidae</taxon>
        <taxon>Ramazzottius</taxon>
    </lineage>
</organism>
<dbReference type="Gene3D" id="1.25.10.10">
    <property type="entry name" value="Leucine-rich Repeat Variant"/>
    <property type="match status" value="2"/>
</dbReference>
<accession>A0A1D1VD83</accession>
<dbReference type="OrthoDB" id="7537227at2759"/>
<keyword evidence="2" id="KW-1185">Reference proteome</keyword>
<dbReference type="InterPro" id="IPR016024">
    <property type="entry name" value="ARM-type_fold"/>
</dbReference>
<protein>
    <recommendedName>
        <fullName evidence="3">Sperm-associated antigen 6</fullName>
    </recommendedName>
</protein>
<gene>
    <name evidence="1" type="primary">RvY_10564-1</name>
    <name evidence="1" type="synonym">RvY_10564.1</name>
    <name evidence="1" type="ORF">RvY_10564</name>
</gene>
<dbReference type="InterPro" id="IPR000225">
    <property type="entry name" value="Armadillo"/>
</dbReference>
<reference evidence="1 2" key="1">
    <citation type="journal article" date="2016" name="Nat. Commun.">
        <title>Extremotolerant tardigrade genome and improved radiotolerance of human cultured cells by tardigrade-unique protein.</title>
        <authorList>
            <person name="Hashimoto T."/>
            <person name="Horikawa D.D."/>
            <person name="Saito Y."/>
            <person name="Kuwahara H."/>
            <person name="Kozuka-Hata H."/>
            <person name="Shin-I T."/>
            <person name="Minakuchi Y."/>
            <person name="Ohishi K."/>
            <person name="Motoyama A."/>
            <person name="Aizu T."/>
            <person name="Enomoto A."/>
            <person name="Kondo K."/>
            <person name="Tanaka S."/>
            <person name="Hara Y."/>
            <person name="Koshikawa S."/>
            <person name="Sagara H."/>
            <person name="Miura T."/>
            <person name="Yokobori S."/>
            <person name="Miyagawa K."/>
            <person name="Suzuki Y."/>
            <person name="Kubo T."/>
            <person name="Oyama M."/>
            <person name="Kohara Y."/>
            <person name="Fujiyama A."/>
            <person name="Arakawa K."/>
            <person name="Katayama T."/>
            <person name="Toyoda A."/>
            <person name="Kunieda T."/>
        </authorList>
    </citation>
    <scope>NUCLEOTIDE SEQUENCE [LARGE SCALE GENOMIC DNA]</scope>
    <source>
        <strain evidence="1 2">YOKOZUNA-1</strain>
    </source>
</reference>